<keyword evidence="7" id="KW-1185">Reference proteome</keyword>
<evidence type="ECO:0000256" key="3">
    <source>
        <dbReference type="ARBA" id="ARBA00023163"/>
    </source>
</evidence>
<evidence type="ECO:0000313" key="6">
    <source>
        <dbReference type="EMBL" id="MBE1525179.1"/>
    </source>
</evidence>
<dbReference type="Pfam" id="PF17754">
    <property type="entry name" value="TetR_C_14"/>
    <property type="match status" value="1"/>
</dbReference>
<sequence>MDDERVGLREIKKQMTRESIAAAALKLTLDRGLANVTIDDIAREAFVSPRTVSNYFSSKEEAVVAGGSYSASEMLADFEASPVDEPPLKALCRVLSRYARERPERMHRAARMIALEEENPGLRPFRITQQVELVEVLSVKIGARTGTDPATDLYPSMVASAAATAMVTSLMIWARAGMADEQIPLLIEDAFNLLSAGYPPHSDDPQDDTALDA</sequence>
<evidence type="ECO:0000256" key="1">
    <source>
        <dbReference type="ARBA" id="ARBA00023015"/>
    </source>
</evidence>
<evidence type="ECO:0000313" key="7">
    <source>
        <dbReference type="Proteomes" id="UP000643525"/>
    </source>
</evidence>
<dbReference type="Proteomes" id="UP000643525">
    <property type="component" value="Unassembled WGS sequence"/>
</dbReference>
<evidence type="ECO:0000256" key="4">
    <source>
        <dbReference type="PROSITE-ProRule" id="PRU00335"/>
    </source>
</evidence>
<dbReference type="SUPFAM" id="SSF46689">
    <property type="entry name" value="Homeodomain-like"/>
    <property type="match status" value="1"/>
</dbReference>
<evidence type="ECO:0000256" key="2">
    <source>
        <dbReference type="ARBA" id="ARBA00023125"/>
    </source>
</evidence>
<keyword evidence="2 4" id="KW-0238">DNA-binding</keyword>
<proteinExistence type="predicted"/>
<dbReference type="InterPro" id="IPR050109">
    <property type="entry name" value="HTH-type_TetR-like_transc_reg"/>
</dbReference>
<dbReference type="InterPro" id="IPR001647">
    <property type="entry name" value="HTH_TetR"/>
</dbReference>
<evidence type="ECO:0000259" key="5">
    <source>
        <dbReference type="PROSITE" id="PS50977"/>
    </source>
</evidence>
<dbReference type="PANTHER" id="PTHR30055:SF238">
    <property type="entry name" value="MYCOFACTOCIN BIOSYNTHESIS TRANSCRIPTIONAL REGULATOR MFTR-RELATED"/>
    <property type="match status" value="1"/>
</dbReference>
<dbReference type="PROSITE" id="PS50977">
    <property type="entry name" value="HTH_TETR_2"/>
    <property type="match status" value="1"/>
</dbReference>
<name>A0ABR9JGW6_9MICC</name>
<protein>
    <submittedName>
        <fullName evidence="6">AcrR family transcriptional regulator</fullName>
    </submittedName>
</protein>
<feature type="DNA-binding region" description="H-T-H motif" evidence="4">
    <location>
        <begin position="37"/>
        <end position="56"/>
    </location>
</feature>
<keyword evidence="1" id="KW-0805">Transcription regulation</keyword>
<dbReference type="InterPro" id="IPR009057">
    <property type="entry name" value="Homeodomain-like_sf"/>
</dbReference>
<organism evidence="6 7">
    <name type="scientific">Nesterenkonia lutea</name>
    <dbReference type="NCBI Taxonomy" id="272919"/>
    <lineage>
        <taxon>Bacteria</taxon>
        <taxon>Bacillati</taxon>
        <taxon>Actinomycetota</taxon>
        <taxon>Actinomycetes</taxon>
        <taxon>Micrococcales</taxon>
        <taxon>Micrococcaceae</taxon>
        <taxon>Nesterenkonia</taxon>
    </lineage>
</organism>
<dbReference type="Gene3D" id="1.10.10.60">
    <property type="entry name" value="Homeodomain-like"/>
    <property type="match status" value="1"/>
</dbReference>
<reference evidence="6 7" key="1">
    <citation type="submission" date="2020-10" db="EMBL/GenBank/DDBJ databases">
        <title>Sequencing the genomes of 1000 actinobacteria strains.</title>
        <authorList>
            <person name="Klenk H.-P."/>
        </authorList>
    </citation>
    <scope>NUCLEOTIDE SEQUENCE [LARGE SCALE GENOMIC DNA]</scope>
    <source>
        <strain evidence="6 7">DSM 15666</strain>
    </source>
</reference>
<dbReference type="Pfam" id="PF00440">
    <property type="entry name" value="TetR_N"/>
    <property type="match status" value="1"/>
</dbReference>
<dbReference type="PANTHER" id="PTHR30055">
    <property type="entry name" value="HTH-TYPE TRANSCRIPTIONAL REGULATOR RUTR"/>
    <property type="match status" value="1"/>
</dbReference>
<dbReference type="InterPro" id="IPR041347">
    <property type="entry name" value="MftR_C"/>
</dbReference>
<dbReference type="RefSeq" id="WP_192596079.1">
    <property type="nucleotide sequence ID" value="NZ_BAAALJ010000013.1"/>
</dbReference>
<gene>
    <name evidence="6" type="ORF">H4W27_002297</name>
</gene>
<dbReference type="InterPro" id="IPR023772">
    <property type="entry name" value="DNA-bd_HTH_TetR-type_CS"/>
</dbReference>
<comment type="caution">
    <text evidence="6">The sequence shown here is derived from an EMBL/GenBank/DDBJ whole genome shotgun (WGS) entry which is preliminary data.</text>
</comment>
<keyword evidence="3" id="KW-0804">Transcription</keyword>
<accession>A0ABR9JGW6</accession>
<feature type="domain" description="HTH tetR-type" evidence="5">
    <location>
        <begin position="14"/>
        <end position="74"/>
    </location>
</feature>
<dbReference type="EMBL" id="JADBED010000001">
    <property type="protein sequence ID" value="MBE1525179.1"/>
    <property type="molecule type" value="Genomic_DNA"/>
</dbReference>
<dbReference type="PROSITE" id="PS01081">
    <property type="entry name" value="HTH_TETR_1"/>
    <property type="match status" value="1"/>
</dbReference>
<dbReference type="Gene3D" id="1.10.357.10">
    <property type="entry name" value="Tetracycline Repressor, domain 2"/>
    <property type="match status" value="1"/>
</dbReference>